<keyword evidence="10" id="KW-1015">Disulfide bond</keyword>
<dbReference type="InterPro" id="IPR046885">
    <property type="entry name" value="MnmA-like_C"/>
</dbReference>
<evidence type="ECO:0000256" key="7">
    <source>
        <dbReference type="ARBA" id="ARBA00022741"/>
    </source>
</evidence>
<comment type="catalytic activity">
    <reaction evidence="11">
        <text>5-taurinomethyluridine(34) in tRNA + S-sulfanyl-L-cysteinyl-[protein] + AH2 + ATP = 5-taurinomethyl-2-thiouridine(34) in tRNA + L-cysteinyl-[protein] + A + AMP + diphosphate + H(+)</text>
        <dbReference type="Rhea" id="RHEA:47040"/>
        <dbReference type="Rhea" id="RHEA-COMP:10131"/>
        <dbReference type="Rhea" id="RHEA-COMP:11726"/>
        <dbReference type="Rhea" id="RHEA-COMP:11732"/>
        <dbReference type="Rhea" id="RHEA-COMP:11733"/>
        <dbReference type="ChEBI" id="CHEBI:13193"/>
        <dbReference type="ChEBI" id="CHEBI:15378"/>
        <dbReference type="ChEBI" id="CHEBI:17499"/>
        <dbReference type="ChEBI" id="CHEBI:29950"/>
        <dbReference type="ChEBI" id="CHEBI:30616"/>
        <dbReference type="ChEBI" id="CHEBI:33019"/>
        <dbReference type="ChEBI" id="CHEBI:61963"/>
        <dbReference type="ChEBI" id="CHEBI:87171"/>
        <dbReference type="ChEBI" id="CHEBI:87172"/>
        <dbReference type="ChEBI" id="CHEBI:456215"/>
        <dbReference type="EC" id="2.8.1.14"/>
    </reaction>
</comment>
<name>A0A0L0D3Q3_THETB</name>
<dbReference type="SUPFAM" id="SSF52402">
    <property type="entry name" value="Adenine nucleotide alpha hydrolases-like"/>
    <property type="match status" value="1"/>
</dbReference>
<dbReference type="GO" id="GO:0002143">
    <property type="term" value="P:tRNA wobble position uridine thiolation"/>
    <property type="evidence" value="ECO:0007669"/>
    <property type="project" value="TreeGrafter"/>
</dbReference>
<evidence type="ECO:0000259" key="12">
    <source>
        <dbReference type="Pfam" id="PF20258"/>
    </source>
</evidence>
<dbReference type="EC" id="2.8.1.14" evidence="3"/>
<dbReference type="InterPro" id="IPR029044">
    <property type="entry name" value="Nucleotide-diphossugar_trans"/>
</dbReference>
<dbReference type="InterPro" id="IPR014729">
    <property type="entry name" value="Rossmann-like_a/b/a_fold"/>
</dbReference>
<dbReference type="PANTHER" id="PTHR11933:SF5">
    <property type="entry name" value="MITOCHONDRIAL TRNA-SPECIFIC 2-THIOURIDYLASE 1"/>
    <property type="match status" value="1"/>
</dbReference>
<gene>
    <name evidence="14" type="ORF">AMSG_03361</name>
</gene>
<dbReference type="Proteomes" id="UP000054408">
    <property type="component" value="Unassembled WGS sequence"/>
</dbReference>
<dbReference type="InterPro" id="IPR046884">
    <property type="entry name" value="MnmA-like_central"/>
</dbReference>
<dbReference type="Pfam" id="PF20259">
    <property type="entry name" value="tRNA_Me_trans_M"/>
    <property type="match status" value="1"/>
</dbReference>
<keyword evidence="8" id="KW-0067">ATP-binding</keyword>
<evidence type="ECO:0000256" key="1">
    <source>
        <dbReference type="ARBA" id="ARBA00003986"/>
    </source>
</evidence>
<dbReference type="GO" id="GO:0008168">
    <property type="term" value="F:methyltransferase activity"/>
    <property type="evidence" value="ECO:0007669"/>
    <property type="project" value="UniProtKB-KW"/>
</dbReference>
<dbReference type="RefSeq" id="XP_013760201.1">
    <property type="nucleotide sequence ID" value="XM_013904747.1"/>
</dbReference>
<evidence type="ECO:0000256" key="11">
    <source>
        <dbReference type="ARBA" id="ARBA00049564"/>
    </source>
</evidence>
<keyword evidence="5 14" id="KW-0808">Transferase</keyword>
<dbReference type="eggNOG" id="KOG2805">
    <property type="taxonomic scope" value="Eukaryota"/>
</dbReference>
<evidence type="ECO:0000256" key="3">
    <source>
        <dbReference type="ARBA" id="ARBA00011953"/>
    </source>
</evidence>
<keyword evidence="9" id="KW-0694">RNA-binding</keyword>
<evidence type="ECO:0000313" key="15">
    <source>
        <dbReference type="Proteomes" id="UP000054408"/>
    </source>
</evidence>
<dbReference type="Pfam" id="PF03054">
    <property type="entry name" value="tRNA_Me_trans"/>
    <property type="match status" value="1"/>
</dbReference>
<dbReference type="GO" id="GO:0005524">
    <property type="term" value="F:ATP binding"/>
    <property type="evidence" value="ECO:0007669"/>
    <property type="project" value="UniProtKB-KW"/>
</dbReference>
<protein>
    <recommendedName>
        <fullName evidence="3">tRNA-5-taurinomethyluridine 2-sulfurtransferase</fullName>
        <ecNumber evidence="3">2.8.1.14</ecNumber>
    </recommendedName>
</protein>
<dbReference type="InterPro" id="IPR023382">
    <property type="entry name" value="MnmA-like_central_sf"/>
</dbReference>
<feature type="domain" description="tRNA-specific 2-thiouridylase MnmA-like central" evidence="13">
    <location>
        <begin position="257"/>
        <end position="318"/>
    </location>
</feature>
<sequence>MAAGIVDALDGEARRAVEAAHRDLLEVQAAESRMTGKRVALAVSGGVDSAVAALILASMPVASGTGKLVPVHMANWDPADDELGRFCTVDADRRDAKGVVEALGLPPLVAVDLATEYWNEVFQPTLDGYAAGETPNPDMACNSAIKFGALVETLRHRLEGDDVVVATGHYASSSRLAPDGLCFLAEANDTTKDQTYFLARTRPEQIHGPEGDALFPLAALHKTQVRAIAASVASLAHVAAKRESMGICFVGKRKFGQFLQQYVPDAPGEFRDLTTGTVLGRHAGVHTLTIGQRARLGGLPRPMYLARKDVEARILYLVDEREHPLLMSSSLQLDHVLDLAPDHPDWVAAFDVGAELWLRTRHLDPLTPCSIAGTLSDSKLALSCRTPVRALAPGQVGALYGPADDLHQGIDHLTPTMLGVSPMTRKPLVAVCILAVVSALSTSYMVSSPSSSATASGSHGHGPGLARPEHELALCKAQLVAAAEALAAAETAGTDKVTGSIGGTLGGVGPDVIADIDATYLEHGRQFRTEPASLVPARPDDYPKISLVLQYFKHPENVEGIVAPLASCRDQLPFGIELLANVDSQDDDDVEAWRAVASEWVVPVWSGNIHEIRGYNRLGHMARGEIVVFLQDDDIPPSSCRWLVDLDSVYNAFPSLAVVGLKKGVYRVDHKRWAASRIHFRTPWLSPWEPEASEAEPDLAALDDKTDKKFIHFQFMLWVDYAPFAISKTAFERLGGVDETYSPPGESGIFSDVDLCYRAWQSGWRVGHMDGGWGRRKGAAWTTDTVAGRESRRKSELANLPRLEATHYNRYVLDMLSDLIQTLNDEILVPIRPGGWFRDDFMFHGEHLPQ</sequence>
<dbReference type="OrthoDB" id="3685at2759"/>
<keyword evidence="6" id="KW-0819">tRNA processing</keyword>
<dbReference type="Gene3D" id="3.90.550.10">
    <property type="entry name" value="Spore Coat Polysaccharide Biosynthesis Protein SpsA, Chain A"/>
    <property type="match status" value="1"/>
</dbReference>
<evidence type="ECO:0000256" key="8">
    <source>
        <dbReference type="ARBA" id="ARBA00022840"/>
    </source>
</evidence>
<dbReference type="CDD" id="cd01998">
    <property type="entry name" value="MnmA_TRMU-like"/>
    <property type="match status" value="1"/>
</dbReference>
<dbReference type="Gene3D" id="2.30.30.280">
    <property type="entry name" value="Adenine nucleotide alpha hydrolases-like domains"/>
    <property type="match status" value="1"/>
</dbReference>
<comment type="function">
    <text evidence="1">Catalyzes the 2-thiolation of uridine at the wobble position (U34) of mitochondrial tRNA(Lys), tRNA(Glu) and tRNA(Gln). Required for the formation of 5-taurinomethyl-2-thiouridine (tm5s2U) of mitochondrial tRNA(Lys), tRNA(Glu), and tRNA(Gln) at the wobble position. ATP is required to activate the C2 atom of the wobble base.</text>
</comment>
<dbReference type="GeneID" id="25562971"/>
<keyword evidence="4" id="KW-0820">tRNA-binding</keyword>
<dbReference type="PANTHER" id="PTHR11933">
    <property type="entry name" value="TRNA 5-METHYLAMINOMETHYL-2-THIOURIDYLATE -METHYLTRANSFERASE"/>
    <property type="match status" value="1"/>
</dbReference>
<evidence type="ECO:0000256" key="2">
    <source>
        <dbReference type="ARBA" id="ARBA00006191"/>
    </source>
</evidence>
<keyword evidence="14" id="KW-0489">Methyltransferase</keyword>
<dbReference type="GO" id="GO:0000049">
    <property type="term" value="F:tRNA binding"/>
    <property type="evidence" value="ECO:0007669"/>
    <property type="project" value="UniProtKB-KW"/>
</dbReference>
<comment type="similarity">
    <text evidence="2">Belongs to the MnmA/TRMU family.</text>
</comment>
<dbReference type="EMBL" id="GL349444">
    <property type="protein sequence ID" value="KNC46929.1"/>
    <property type="molecule type" value="Genomic_DNA"/>
</dbReference>
<evidence type="ECO:0000259" key="13">
    <source>
        <dbReference type="Pfam" id="PF20259"/>
    </source>
</evidence>
<organism evidence="14 15">
    <name type="scientific">Thecamonas trahens ATCC 50062</name>
    <dbReference type="NCBI Taxonomy" id="461836"/>
    <lineage>
        <taxon>Eukaryota</taxon>
        <taxon>Apusozoa</taxon>
        <taxon>Apusomonadida</taxon>
        <taxon>Apusomonadidae</taxon>
        <taxon>Thecamonas</taxon>
    </lineage>
</organism>
<keyword evidence="7" id="KW-0547">Nucleotide-binding</keyword>
<dbReference type="STRING" id="461836.A0A0L0D3Q3"/>
<evidence type="ECO:0000256" key="6">
    <source>
        <dbReference type="ARBA" id="ARBA00022694"/>
    </source>
</evidence>
<evidence type="ECO:0000256" key="10">
    <source>
        <dbReference type="ARBA" id="ARBA00023157"/>
    </source>
</evidence>
<evidence type="ECO:0000256" key="4">
    <source>
        <dbReference type="ARBA" id="ARBA00022555"/>
    </source>
</evidence>
<feature type="domain" description="tRNA-specific 2-thiouridylase MnmA-like C-terminal" evidence="12">
    <location>
        <begin position="344"/>
        <end position="400"/>
    </location>
</feature>
<dbReference type="Pfam" id="PF20258">
    <property type="entry name" value="tRNA_Me_trans_C"/>
    <property type="match status" value="1"/>
</dbReference>
<reference evidence="14 15" key="1">
    <citation type="submission" date="2010-05" db="EMBL/GenBank/DDBJ databases">
        <title>The Genome Sequence of Thecamonas trahens ATCC 50062.</title>
        <authorList>
            <consortium name="The Broad Institute Genome Sequencing Platform"/>
            <person name="Russ C."/>
            <person name="Cuomo C."/>
            <person name="Shea T."/>
            <person name="Young S.K."/>
            <person name="Zeng Q."/>
            <person name="Koehrsen M."/>
            <person name="Haas B."/>
            <person name="Borodovsky M."/>
            <person name="Guigo R."/>
            <person name="Alvarado L."/>
            <person name="Berlin A."/>
            <person name="Bochicchio J."/>
            <person name="Borenstein D."/>
            <person name="Chapman S."/>
            <person name="Chen Z."/>
            <person name="Freedman E."/>
            <person name="Gellesch M."/>
            <person name="Goldberg J."/>
            <person name="Griggs A."/>
            <person name="Gujja S."/>
            <person name="Heilman E."/>
            <person name="Heiman D."/>
            <person name="Hepburn T."/>
            <person name="Howarth C."/>
            <person name="Jen D."/>
            <person name="Larson L."/>
            <person name="Mehta T."/>
            <person name="Park D."/>
            <person name="Pearson M."/>
            <person name="Roberts A."/>
            <person name="Saif S."/>
            <person name="Shenoy N."/>
            <person name="Sisk P."/>
            <person name="Stolte C."/>
            <person name="Sykes S."/>
            <person name="Thomson T."/>
            <person name="Walk T."/>
            <person name="White J."/>
            <person name="Yandava C."/>
            <person name="Burger G."/>
            <person name="Gray M.W."/>
            <person name="Holland P.W.H."/>
            <person name="King N."/>
            <person name="Lang F.B.F."/>
            <person name="Roger A.J."/>
            <person name="Ruiz-Trillo I."/>
            <person name="Lander E."/>
            <person name="Nusbaum C."/>
        </authorList>
    </citation>
    <scope>NUCLEOTIDE SEQUENCE [LARGE SCALE GENOMIC DNA]</scope>
    <source>
        <strain evidence="14 15">ATCC 50062</strain>
    </source>
</reference>
<dbReference type="Gene3D" id="3.40.50.620">
    <property type="entry name" value="HUPs"/>
    <property type="match status" value="1"/>
</dbReference>
<evidence type="ECO:0000256" key="5">
    <source>
        <dbReference type="ARBA" id="ARBA00022679"/>
    </source>
</evidence>
<evidence type="ECO:0000256" key="9">
    <source>
        <dbReference type="ARBA" id="ARBA00022884"/>
    </source>
</evidence>
<accession>A0A0L0D3Q3</accession>
<dbReference type="GO" id="GO:0061708">
    <property type="term" value="F:tRNA-5-taurinomethyluridine 2-sulfurtransferase"/>
    <property type="evidence" value="ECO:0007669"/>
    <property type="project" value="UniProtKB-EC"/>
</dbReference>
<dbReference type="SUPFAM" id="SSF53448">
    <property type="entry name" value="Nucleotide-diphospho-sugar transferases"/>
    <property type="match status" value="1"/>
</dbReference>
<dbReference type="NCBIfam" id="TIGR00420">
    <property type="entry name" value="trmU"/>
    <property type="match status" value="1"/>
</dbReference>
<dbReference type="InterPro" id="IPR004506">
    <property type="entry name" value="MnmA-like"/>
</dbReference>
<dbReference type="AlphaFoldDB" id="A0A0L0D3Q3"/>
<keyword evidence="15" id="KW-1185">Reference proteome</keyword>
<dbReference type="GO" id="GO:0032259">
    <property type="term" value="P:methylation"/>
    <property type="evidence" value="ECO:0007669"/>
    <property type="project" value="UniProtKB-KW"/>
</dbReference>
<evidence type="ECO:0000313" key="14">
    <source>
        <dbReference type="EMBL" id="KNC46929.1"/>
    </source>
</evidence>
<proteinExistence type="inferred from homology"/>